<dbReference type="GeneID" id="300935812"/>
<comment type="caution">
    <text evidence="1">The sequence shown here is derived from an EMBL/GenBank/DDBJ whole genome shotgun (WGS) entry which is preliminary data.</text>
</comment>
<sequence length="68" mass="7799">MAITIAAIRNMLDMARGHESLQRLDAQDHELQQMMDKLSHNTYGAKIELPAEDTHRTVQFDEPKKNPP</sequence>
<dbReference type="RefSeq" id="WP_032891713.1">
    <property type="nucleotide sequence ID" value="NZ_CAXAPQ010000001.1"/>
</dbReference>
<accession>A0ABW8E2B6</accession>
<organism evidence="1 2">
    <name type="scientific">Pseudomonas sivasensis</name>
    <dbReference type="NCBI Taxonomy" id="1880678"/>
    <lineage>
        <taxon>Bacteria</taxon>
        <taxon>Pseudomonadati</taxon>
        <taxon>Pseudomonadota</taxon>
        <taxon>Gammaproteobacteria</taxon>
        <taxon>Pseudomonadales</taxon>
        <taxon>Pseudomonadaceae</taxon>
        <taxon>Pseudomonas</taxon>
    </lineage>
</organism>
<dbReference type="EMBL" id="JBIUWZ010000020">
    <property type="protein sequence ID" value="MFJ2679426.1"/>
    <property type="molecule type" value="Genomic_DNA"/>
</dbReference>
<name>A0ABW8E2B6_9PSED</name>
<proteinExistence type="predicted"/>
<evidence type="ECO:0000313" key="2">
    <source>
        <dbReference type="Proteomes" id="UP001617213"/>
    </source>
</evidence>
<reference evidence="1 2" key="1">
    <citation type="submission" date="2024-10" db="EMBL/GenBank/DDBJ databases">
        <title>The Natural Products Discovery Center: Release of the First 8490 Sequenced Strains for Exploring Actinobacteria Biosynthetic Diversity.</title>
        <authorList>
            <person name="Kalkreuter E."/>
            <person name="Kautsar S.A."/>
            <person name="Yang D."/>
            <person name="Bader C.D."/>
            <person name="Teijaro C.N."/>
            <person name="Fluegel L."/>
            <person name="Davis C.M."/>
            <person name="Simpson J.R."/>
            <person name="Lauterbach L."/>
            <person name="Steele A.D."/>
            <person name="Gui C."/>
            <person name="Meng S."/>
            <person name="Li G."/>
            <person name="Viehrig K."/>
            <person name="Ye F."/>
            <person name="Su P."/>
            <person name="Kiefer A.F."/>
            <person name="Nichols A."/>
            <person name="Cepeda A.J."/>
            <person name="Yan W."/>
            <person name="Fan B."/>
            <person name="Jiang Y."/>
            <person name="Adhikari A."/>
            <person name="Zheng C.-J."/>
            <person name="Schuster L."/>
            <person name="Cowan T.M."/>
            <person name="Smanski M.J."/>
            <person name="Chevrette M.G."/>
            <person name="De Carvalho L.P.S."/>
            <person name="Shen B."/>
        </authorList>
    </citation>
    <scope>NUCLEOTIDE SEQUENCE [LARGE SCALE GENOMIC DNA]</scope>
    <source>
        <strain evidence="1 2">NPDC087581</strain>
    </source>
</reference>
<evidence type="ECO:0000313" key="1">
    <source>
        <dbReference type="EMBL" id="MFJ2679426.1"/>
    </source>
</evidence>
<protein>
    <submittedName>
        <fullName evidence="1">Uncharacterized protein</fullName>
    </submittedName>
</protein>
<dbReference type="Proteomes" id="UP001617213">
    <property type="component" value="Unassembled WGS sequence"/>
</dbReference>
<keyword evidence="2" id="KW-1185">Reference proteome</keyword>
<gene>
    <name evidence="1" type="ORF">ACIOWJ_15200</name>
</gene>